<evidence type="ECO:0000259" key="4">
    <source>
        <dbReference type="Pfam" id="PF23310"/>
    </source>
</evidence>
<dbReference type="EMBL" id="CM018044">
    <property type="protein sequence ID" value="KAA8529733.1"/>
    <property type="molecule type" value="Genomic_DNA"/>
</dbReference>
<keyword evidence="6" id="KW-1185">Reference proteome</keyword>
<dbReference type="GO" id="GO:0090071">
    <property type="term" value="P:negative regulation of ribosome biogenesis"/>
    <property type="evidence" value="ECO:0007669"/>
    <property type="project" value="TreeGrafter"/>
</dbReference>
<sequence length="451" mass="50773">MLAALRSRALSLSSSSSSSAGQQWKLGFLGLNRSLCSSVVENYTNKSDNNGLLSLEEIEKVLGDVKADDVKVIPVKKRCDWADFMVVATGRSAWHVRNIAEALIYKVKQKQKGAKRMLLPSVEGQEGGKWIVIDSGTVIIHALDEKVRAYYNLERLWTTDSSDNEHSQDLDKALVKHWSSHVKASRSNKFLRTPYIQDHYDVIMKFVVFKLGRRTKTSRKKIKITKPRRELHNPAAIKSLPGDLLIEVLGRVASSSFTDLFNAKLCCRDFLGLAEDDYILQHVSIDKFPVIPWFTSGEAISFINRCKESGNPEALFRQGMVEYFSFKNVESGLESLKKAAEKGHAEASYVYEIILLCSEGGSNQESFELLNAVKSSKSASLRRSIKAMFQSMWVKNNNIMPQHHSCCNANGCIIELGGRWDRDEDKVVCCDACRRDQEVVSFCNMLQGRDI</sequence>
<dbReference type="Gene3D" id="3.30.460.10">
    <property type="entry name" value="Beta Polymerase, domain 2"/>
    <property type="match status" value="1"/>
</dbReference>
<name>A0A5J5AFG2_9ASTE</name>
<dbReference type="GO" id="GO:0017148">
    <property type="term" value="P:negative regulation of translation"/>
    <property type="evidence" value="ECO:0007669"/>
    <property type="project" value="TreeGrafter"/>
</dbReference>
<dbReference type="Pfam" id="PF23310">
    <property type="entry name" value="TPR_27"/>
    <property type="match status" value="1"/>
</dbReference>
<feature type="domain" description="At2g35280-like TPR" evidence="4">
    <location>
        <begin position="287"/>
        <end position="390"/>
    </location>
</feature>
<dbReference type="GO" id="GO:0005739">
    <property type="term" value="C:mitochondrion"/>
    <property type="evidence" value="ECO:0007669"/>
    <property type="project" value="UniProtKB-SubCell"/>
</dbReference>
<evidence type="ECO:0000313" key="5">
    <source>
        <dbReference type="EMBL" id="KAA8529733.1"/>
    </source>
</evidence>
<dbReference type="Proteomes" id="UP000325577">
    <property type="component" value="Linkage Group LG20"/>
</dbReference>
<comment type="subcellular location">
    <subcellularLocation>
        <location evidence="1">Mitochondrion</location>
    </subcellularLocation>
</comment>
<dbReference type="FunFam" id="3.30.460.10:FF:000018">
    <property type="entry name" value="Mitochondrial assembly of ribosomal large subunit 1"/>
    <property type="match status" value="1"/>
</dbReference>
<dbReference type="InterPro" id="IPR004394">
    <property type="entry name" value="Iojap/RsfS/C7orf30"/>
</dbReference>
<dbReference type="SUPFAM" id="SSF81383">
    <property type="entry name" value="F-box domain"/>
    <property type="match status" value="1"/>
</dbReference>
<dbReference type="InterPro" id="IPR057136">
    <property type="entry name" value="At2g35280_TPR_dom"/>
</dbReference>
<dbReference type="PANTHER" id="PTHR21043:SF0">
    <property type="entry name" value="MITOCHONDRIAL ASSEMBLY OF RIBOSOMAL LARGE SUBUNIT PROTEIN 1"/>
    <property type="match status" value="1"/>
</dbReference>
<dbReference type="InterPro" id="IPR043519">
    <property type="entry name" value="NT_sf"/>
</dbReference>
<evidence type="ECO:0000256" key="2">
    <source>
        <dbReference type="ARBA" id="ARBA00010574"/>
    </source>
</evidence>
<dbReference type="NCBIfam" id="TIGR00090">
    <property type="entry name" value="rsfS_iojap_ybeB"/>
    <property type="match status" value="1"/>
</dbReference>
<evidence type="ECO:0000256" key="1">
    <source>
        <dbReference type="ARBA" id="ARBA00004173"/>
    </source>
</evidence>
<dbReference type="SUPFAM" id="SSF81301">
    <property type="entry name" value="Nucleotidyltransferase"/>
    <property type="match status" value="1"/>
</dbReference>
<organism evidence="5 6">
    <name type="scientific">Nyssa sinensis</name>
    <dbReference type="NCBI Taxonomy" id="561372"/>
    <lineage>
        <taxon>Eukaryota</taxon>
        <taxon>Viridiplantae</taxon>
        <taxon>Streptophyta</taxon>
        <taxon>Embryophyta</taxon>
        <taxon>Tracheophyta</taxon>
        <taxon>Spermatophyta</taxon>
        <taxon>Magnoliopsida</taxon>
        <taxon>eudicotyledons</taxon>
        <taxon>Gunneridae</taxon>
        <taxon>Pentapetalae</taxon>
        <taxon>asterids</taxon>
        <taxon>Cornales</taxon>
        <taxon>Nyssaceae</taxon>
        <taxon>Nyssa</taxon>
    </lineage>
</organism>
<dbReference type="AlphaFoldDB" id="A0A5J5AFG2"/>
<keyword evidence="3" id="KW-0496">Mitochondrion</keyword>
<dbReference type="PANTHER" id="PTHR21043">
    <property type="entry name" value="IOJAP SUPERFAMILY ORTHOLOG"/>
    <property type="match status" value="1"/>
</dbReference>
<dbReference type="GO" id="GO:0043023">
    <property type="term" value="F:ribosomal large subunit binding"/>
    <property type="evidence" value="ECO:0007669"/>
    <property type="project" value="TreeGrafter"/>
</dbReference>
<dbReference type="HAMAP" id="MF_01477">
    <property type="entry name" value="Iojap_RsfS"/>
    <property type="match status" value="1"/>
</dbReference>
<evidence type="ECO:0000256" key="3">
    <source>
        <dbReference type="ARBA" id="ARBA00023128"/>
    </source>
</evidence>
<comment type="similarity">
    <text evidence="2">Belongs to the Iojap/RsfS family.</text>
</comment>
<dbReference type="SUPFAM" id="SSF81901">
    <property type="entry name" value="HCP-like"/>
    <property type="match status" value="1"/>
</dbReference>
<reference evidence="5 6" key="1">
    <citation type="submission" date="2019-09" db="EMBL/GenBank/DDBJ databases">
        <title>A chromosome-level genome assembly of the Chinese tupelo Nyssa sinensis.</title>
        <authorList>
            <person name="Yang X."/>
            <person name="Kang M."/>
            <person name="Yang Y."/>
            <person name="Xiong H."/>
            <person name="Wang M."/>
            <person name="Zhang Z."/>
            <person name="Wang Z."/>
            <person name="Wu H."/>
            <person name="Ma T."/>
            <person name="Liu J."/>
            <person name="Xi Z."/>
        </authorList>
    </citation>
    <scope>NUCLEOTIDE SEQUENCE [LARGE SCALE GENOMIC DNA]</scope>
    <source>
        <strain evidence="5">J267</strain>
        <tissue evidence="5">Leaf</tissue>
    </source>
</reference>
<dbReference type="OrthoDB" id="21330at2759"/>
<evidence type="ECO:0000313" key="6">
    <source>
        <dbReference type="Proteomes" id="UP000325577"/>
    </source>
</evidence>
<protein>
    <recommendedName>
        <fullName evidence="4">At2g35280-like TPR domain-containing protein</fullName>
    </recommendedName>
</protein>
<dbReference type="InterPro" id="IPR036047">
    <property type="entry name" value="F-box-like_dom_sf"/>
</dbReference>
<gene>
    <name evidence="5" type="ORF">F0562_034167</name>
</gene>
<dbReference type="Pfam" id="PF02410">
    <property type="entry name" value="RsfS"/>
    <property type="match status" value="1"/>
</dbReference>
<accession>A0A5J5AFG2</accession>
<proteinExistence type="inferred from homology"/>